<dbReference type="InterPro" id="IPR010982">
    <property type="entry name" value="Lambda_DNA-bd_dom_sf"/>
</dbReference>
<dbReference type="InterPro" id="IPR028082">
    <property type="entry name" value="Peripla_BP_I"/>
</dbReference>
<keyword evidence="3" id="KW-0804">Transcription</keyword>
<feature type="domain" description="HTH lacI-type" evidence="4">
    <location>
        <begin position="7"/>
        <end position="62"/>
    </location>
</feature>
<accession>A0A2T2XA11</accession>
<dbReference type="EMBL" id="PXYT01000003">
    <property type="protein sequence ID" value="PSR31286.1"/>
    <property type="molecule type" value="Genomic_DNA"/>
</dbReference>
<dbReference type="SUPFAM" id="SSF53822">
    <property type="entry name" value="Periplasmic binding protein-like I"/>
    <property type="match status" value="1"/>
</dbReference>
<dbReference type="Gene3D" id="3.40.50.2300">
    <property type="match status" value="2"/>
</dbReference>
<keyword evidence="2" id="KW-0238">DNA-binding</keyword>
<comment type="caution">
    <text evidence="6">The sequence shown here is derived from an EMBL/GenBank/DDBJ whole genome shotgun (WGS) entry which is preliminary data.</text>
</comment>
<dbReference type="Proteomes" id="UP000242699">
    <property type="component" value="Unassembled WGS sequence"/>
</dbReference>
<reference evidence="6 7" key="1">
    <citation type="journal article" date="2014" name="BMC Genomics">
        <title>Comparison of environmental and isolate Sulfobacillus genomes reveals diverse carbon, sulfur, nitrogen, and hydrogen metabolisms.</title>
        <authorList>
            <person name="Justice N.B."/>
            <person name="Norman A."/>
            <person name="Brown C.T."/>
            <person name="Singh A."/>
            <person name="Thomas B.C."/>
            <person name="Banfield J.F."/>
        </authorList>
    </citation>
    <scope>NUCLEOTIDE SEQUENCE [LARGE SCALE GENOMIC DNA]</scope>
    <source>
        <strain evidence="6">AMDSBA1</strain>
    </source>
</reference>
<evidence type="ECO:0000313" key="6">
    <source>
        <dbReference type="EMBL" id="PSR31286.1"/>
    </source>
</evidence>
<protein>
    <submittedName>
        <fullName evidence="6">Uncharacterized protein</fullName>
    </submittedName>
</protein>
<sequence>MPDKNVITIADVAQRAGVSRTSVSRYLNGRLQNLSASTTNRIAKAVKELDYRPNAWARSLKTKRSGLIGAVVADLRNEHALAVLEGIESVVNRHGYGLLVSNAQNSQKYEAETIERLIRQRVEGIILQPCDNRPSPAMQSLVSENVPLVLIDRTVDYEPTFDTVLLDNRDAVQKAFNHILQRGYQHVFYVTDPTEHITSRIERENAVWQHQHDTATLRVFIRSTQEPENFTSAIHKFLEQNSSAGQGVIICANVVTTLFVVSVLNQQHVQVPEQVGLLAIDNPVWAPYVLGGITSIAQPTFELGQKAAERLMAQIQGEKSQAAKILRLPGSLIERQSTLRRFPSSHDL</sequence>
<dbReference type="Pfam" id="PF00356">
    <property type="entry name" value="LacI"/>
    <property type="match status" value="1"/>
</dbReference>
<proteinExistence type="predicted"/>
<dbReference type="SMART" id="SM00354">
    <property type="entry name" value="HTH_LACI"/>
    <property type="match status" value="1"/>
</dbReference>
<dbReference type="InterPro" id="IPR001387">
    <property type="entry name" value="Cro/C1-type_HTH"/>
</dbReference>
<organism evidence="6 7">
    <name type="scientific">Sulfobacillus benefaciens</name>
    <dbReference type="NCBI Taxonomy" id="453960"/>
    <lineage>
        <taxon>Bacteria</taxon>
        <taxon>Bacillati</taxon>
        <taxon>Bacillota</taxon>
        <taxon>Clostridia</taxon>
        <taxon>Eubacteriales</taxon>
        <taxon>Clostridiales Family XVII. Incertae Sedis</taxon>
        <taxon>Sulfobacillus</taxon>
    </lineage>
</organism>
<name>A0A2T2XA11_9FIRM</name>
<dbReference type="PANTHER" id="PTHR30146">
    <property type="entry name" value="LACI-RELATED TRANSCRIPTIONAL REPRESSOR"/>
    <property type="match status" value="1"/>
</dbReference>
<dbReference type="SUPFAM" id="SSF47413">
    <property type="entry name" value="lambda repressor-like DNA-binding domains"/>
    <property type="match status" value="1"/>
</dbReference>
<dbReference type="InterPro" id="IPR000843">
    <property type="entry name" value="HTH_LacI"/>
</dbReference>
<dbReference type="GO" id="GO:0000976">
    <property type="term" value="F:transcription cis-regulatory region binding"/>
    <property type="evidence" value="ECO:0007669"/>
    <property type="project" value="TreeGrafter"/>
</dbReference>
<keyword evidence="1" id="KW-0805">Transcription regulation</keyword>
<dbReference type="PROSITE" id="PS50943">
    <property type="entry name" value="HTH_CROC1"/>
    <property type="match status" value="1"/>
</dbReference>
<dbReference type="AlphaFoldDB" id="A0A2T2XA11"/>
<dbReference type="CDD" id="cd01392">
    <property type="entry name" value="HTH_LacI"/>
    <property type="match status" value="1"/>
</dbReference>
<evidence type="ECO:0000259" key="5">
    <source>
        <dbReference type="PROSITE" id="PS50943"/>
    </source>
</evidence>
<dbReference type="Pfam" id="PF13377">
    <property type="entry name" value="Peripla_BP_3"/>
    <property type="match status" value="1"/>
</dbReference>
<dbReference type="PROSITE" id="PS50932">
    <property type="entry name" value="HTH_LACI_2"/>
    <property type="match status" value="1"/>
</dbReference>
<evidence type="ECO:0000256" key="1">
    <source>
        <dbReference type="ARBA" id="ARBA00023015"/>
    </source>
</evidence>
<dbReference type="GO" id="GO:0003700">
    <property type="term" value="F:DNA-binding transcription factor activity"/>
    <property type="evidence" value="ECO:0007669"/>
    <property type="project" value="TreeGrafter"/>
</dbReference>
<dbReference type="Gene3D" id="1.10.260.40">
    <property type="entry name" value="lambda repressor-like DNA-binding domains"/>
    <property type="match status" value="1"/>
</dbReference>
<evidence type="ECO:0000256" key="3">
    <source>
        <dbReference type="ARBA" id="ARBA00023163"/>
    </source>
</evidence>
<dbReference type="InterPro" id="IPR046335">
    <property type="entry name" value="LacI/GalR-like_sensor"/>
</dbReference>
<evidence type="ECO:0000259" key="4">
    <source>
        <dbReference type="PROSITE" id="PS50932"/>
    </source>
</evidence>
<evidence type="ECO:0000256" key="2">
    <source>
        <dbReference type="ARBA" id="ARBA00023125"/>
    </source>
</evidence>
<dbReference type="PROSITE" id="PS00356">
    <property type="entry name" value="HTH_LACI_1"/>
    <property type="match status" value="1"/>
</dbReference>
<evidence type="ECO:0000313" key="7">
    <source>
        <dbReference type="Proteomes" id="UP000242699"/>
    </source>
</evidence>
<dbReference type="PANTHER" id="PTHR30146:SF145">
    <property type="entry name" value="RIBOSE OPERON REPRESSOR"/>
    <property type="match status" value="1"/>
</dbReference>
<feature type="domain" description="HTH cro/C1-type" evidence="5">
    <location>
        <begin position="7"/>
        <end position="52"/>
    </location>
</feature>
<gene>
    <name evidence="6" type="ORF">C7B43_02650</name>
</gene>